<organism evidence="1">
    <name type="scientific">Anguilla anguilla</name>
    <name type="common">European freshwater eel</name>
    <name type="synonym">Muraena anguilla</name>
    <dbReference type="NCBI Taxonomy" id="7936"/>
    <lineage>
        <taxon>Eukaryota</taxon>
        <taxon>Metazoa</taxon>
        <taxon>Chordata</taxon>
        <taxon>Craniata</taxon>
        <taxon>Vertebrata</taxon>
        <taxon>Euteleostomi</taxon>
        <taxon>Actinopterygii</taxon>
        <taxon>Neopterygii</taxon>
        <taxon>Teleostei</taxon>
        <taxon>Anguilliformes</taxon>
        <taxon>Anguillidae</taxon>
        <taxon>Anguilla</taxon>
    </lineage>
</organism>
<dbReference type="EMBL" id="GBXM01068336">
    <property type="protein sequence ID" value="JAH40241.1"/>
    <property type="molecule type" value="Transcribed_RNA"/>
</dbReference>
<dbReference type="AlphaFoldDB" id="A0A0E9SG43"/>
<reference evidence="1" key="2">
    <citation type="journal article" date="2015" name="Fish Shellfish Immunol.">
        <title>Early steps in the European eel (Anguilla anguilla)-Vibrio vulnificus interaction in the gills: Role of the RtxA13 toxin.</title>
        <authorList>
            <person name="Callol A."/>
            <person name="Pajuelo D."/>
            <person name="Ebbesson L."/>
            <person name="Teles M."/>
            <person name="MacKenzie S."/>
            <person name="Amaro C."/>
        </authorList>
    </citation>
    <scope>NUCLEOTIDE SEQUENCE</scope>
</reference>
<protein>
    <submittedName>
        <fullName evidence="1">Uncharacterized protein</fullName>
    </submittedName>
</protein>
<sequence length="76" mass="9025">MRNHIYCKHFINHLRFKKWFVAIKPPHGGSVRLSSSEIIKCIKDTKMTQKCIMYLSKFFMTLQRVLTGAHKLIRSM</sequence>
<name>A0A0E9SG43_ANGAN</name>
<accession>A0A0E9SG43</accession>
<proteinExistence type="predicted"/>
<reference evidence="1" key="1">
    <citation type="submission" date="2014-11" db="EMBL/GenBank/DDBJ databases">
        <authorList>
            <person name="Amaro Gonzalez C."/>
        </authorList>
    </citation>
    <scope>NUCLEOTIDE SEQUENCE</scope>
</reference>
<evidence type="ECO:0000313" key="1">
    <source>
        <dbReference type="EMBL" id="JAH40241.1"/>
    </source>
</evidence>